<feature type="transmembrane region" description="Helical" evidence="6">
    <location>
        <begin position="160"/>
        <end position="180"/>
    </location>
</feature>
<keyword evidence="5 6" id="KW-0472">Membrane</keyword>
<organism evidence="7 8">
    <name type="scientific">Plantactinospora solaniradicis</name>
    <dbReference type="NCBI Taxonomy" id="1723736"/>
    <lineage>
        <taxon>Bacteria</taxon>
        <taxon>Bacillati</taxon>
        <taxon>Actinomycetota</taxon>
        <taxon>Actinomycetes</taxon>
        <taxon>Micromonosporales</taxon>
        <taxon>Micromonosporaceae</taxon>
        <taxon>Plantactinospora</taxon>
    </lineage>
</organism>
<feature type="transmembrane region" description="Helical" evidence="6">
    <location>
        <begin position="403"/>
        <end position="426"/>
    </location>
</feature>
<feature type="transmembrane region" description="Helical" evidence="6">
    <location>
        <begin position="88"/>
        <end position="115"/>
    </location>
</feature>
<feature type="transmembrane region" description="Helical" evidence="6">
    <location>
        <begin position="479"/>
        <end position="497"/>
    </location>
</feature>
<accession>A0ABW1KAK8</accession>
<reference evidence="8" key="1">
    <citation type="journal article" date="2019" name="Int. J. Syst. Evol. Microbiol.">
        <title>The Global Catalogue of Microorganisms (GCM) 10K type strain sequencing project: providing services to taxonomists for standard genome sequencing and annotation.</title>
        <authorList>
            <consortium name="The Broad Institute Genomics Platform"/>
            <consortium name="The Broad Institute Genome Sequencing Center for Infectious Disease"/>
            <person name="Wu L."/>
            <person name="Ma J."/>
        </authorList>
    </citation>
    <scope>NUCLEOTIDE SEQUENCE [LARGE SCALE GENOMIC DNA]</scope>
    <source>
        <strain evidence="8">ZS-35-S2</strain>
    </source>
</reference>
<proteinExistence type="predicted"/>
<dbReference type="Proteomes" id="UP001596203">
    <property type="component" value="Unassembled WGS sequence"/>
</dbReference>
<keyword evidence="2" id="KW-1003">Cell membrane</keyword>
<evidence type="ECO:0000256" key="2">
    <source>
        <dbReference type="ARBA" id="ARBA00022475"/>
    </source>
</evidence>
<evidence type="ECO:0000256" key="6">
    <source>
        <dbReference type="SAM" id="Phobius"/>
    </source>
</evidence>
<evidence type="ECO:0000256" key="4">
    <source>
        <dbReference type="ARBA" id="ARBA00022989"/>
    </source>
</evidence>
<feature type="transmembrane region" description="Helical" evidence="6">
    <location>
        <begin position="12"/>
        <end position="34"/>
    </location>
</feature>
<dbReference type="InterPro" id="IPR050833">
    <property type="entry name" value="Poly_Biosynth_Transport"/>
</dbReference>
<protein>
    <submittedName>
        <fullName evidence="7">Lipopolysaccharide biosynthesis protein</fullName>
    </submittedName>
</protein>
<comment type="subcellular location">
    <subcellularLocation>
        <location evidence="1">Cell membrane</location>
        <topology evidence="1">Multi-pass membrane protein</topology>
    </subcellularLocation>
</comment>
<sequence length="539" mass="55782">MASLPVAGGRRIAHNTGSLFLSRVVVAGASLAALPVLYDGLGPRGFGVWALLGVLVALVSLADLGLGTAQIREVARAHDAAGCRRARAALGLGMLCSVGLGLLALLGTLVCWPVLARLFHVGDLAHEARDGALWLMLGVLLDQISLPWRSMLAGTQRYTAIAWTTAATALLGAVFAVLVVRLGGGLAALGASTAVTSAIRAAVLMTTAHRGIGWLTPRVRGIRRADVRAAARYGLPVQVTRATGVVNSELGRLVVGGSFGPAQVAGFDLGSRLLSVLRLPPDLLFTVLFPFAVSGVARHGRDWLDNFYLTTTRYVVAFAGPCAAALVVCADPLIRCWIGQPVPWAAATVAILAPSYALGLTAGAATLVTRVEGRPDRETWYLLLALALNLALVPPLLRLCGPLGAALSTAIAITVSSGYFAVWFHRATGRPLVGLLRAIRPGVVAAFVAGVGGGLAAPYLPEFAGRTGAGLTVLCRGGAVLLIAAVVLVATGLVGGAERTWLTALWRRWAQYGRSLLTRQPAAPVGGGVPDATIRKDVP</sequence>
<dbReference type="PANTHER" id="PTHR30250">
    <property type="entry name" value="PST FAMILY PREDICTED COLANIC ACID TRANSPORTER"/>
    <property type="match status" value="1"/>
</dbReference>
<comment type="caution">
    <text evidence="7">The sequence shown here is derived from an EMBL/GenBank/DDBJ whole genome shotgun (WGS) entry which is preliminary data.</text>
</comment>
<feature type="transmembrane region" description="Helical" evidence="6">
    <location>
        <begin position="186"/>
        <end position="208"/>
    </location>
</feature>
<feature type="transmembrane region" description="Helical" evidence="6">
    <location>
        <begin position="438"/>
        <end position="459"/>
    </location>
</feature>
<dbReference type="InterPro" id="IPR002797">
    <property type="entry name" value="Polysacc_synth"/>
</dbReference>
<gene>
    <name evidence="7" type="ORF">ACFP2T_18145</name>
</gene>
<keyword evidence="4 6" id="KW-1133">Transmembrane helix</keyword>
<evidence type="ECO:0000313" key="8">
    <source>
        <dbReference type="Proteomes" id="UP001596203"/>
    </source>
</evidence>
<feature type="transmembrane region" description="Helical" evidence="6">
    <location>
        <begin position="380"/>
        <end position="397"/>
    </location>
</feature>
<keyword evidence="8" id="KW-1185">Reference proteome</keyword>
<dbReference type="Pfam" id="PF01943">
    <property type="entry name" value="Polysacc_synt"/>
    <property type="match status" value="1"/>
</dbReference>
<dbReference type="PANTHER" id="PTHR30250:SF26">
    <property type="entry name" value="PSMA PROTEIN"/>
    <property type="match status" value="1"/>
</dbReference>
<evidence type="ECO:0000256" key="1">
    <source>
        <dbReference type="ARBA" id="ARBA00004651"/>
    </source>
</evidence>
<name>A0ABW1KAK8_9ACTN</name>
<evidence type="ECO:0000256" key="5">
    <source>
        <dbReference type="ARBA" id="ARBA00023136"/>
    </source>
</evidence>
<feature type="transmembrane region" description="Helical" evidence="6">
    <location>
        <begin position="314"/>
        <end position="334"/>
    </location>
</feature>
<feature type="transmembrane region" description="Helical" evidence="6">
    <location>
        <begin position="346"/>
        <end position="368"/>
    </location>
</feature>
<dbReference type="EMBL" id="JBHSPR010000013">
    <property type="protein sequence ID" value="MFC6018117.1"/>
    <property type="molecule type" value="Genomic_DNA"/>
</dbReference>
<evidence type="ECO:0000256" key="3">
    <source>
        <dbReference type="ARBA" id="ARBA00022692"/>
    </source>
</evidence>
<feature type="transmembrane region" description="Helical" evidence="6">
    <location>
        <begin position="46"/>
        <end position="67"/>
    </location>
</feature>
<keyword evidence="3 6" id="KW-0812">Transmembrane</keyword>
<dbReference type="RefSeq" id="WP_377423166.1">
    <property type="nucleotide sequence ID" value="NZ_JBHSPR010000013.1"/>
</dbReference>
<evidence type="ECO:0000313" key="7">
    <source>
        <dbReference type="EMBL" id="MFC6018117.1"/>
    </source>
</evidence>